<protein>
    <submittedName>
        <fullName evidence="1">Haloacid dehalogenase-like hydrolase</fullName>
        <ecNumber evidence="1">3.-.-.-</ecNumber>
    </submittedName>
</protein>
<dbReference type="OrthoDB" id="365801at2759"/>
<dbReference type="EMBL" id="LN871598">
    <property type="protein sequence ID" value="CTQ40875.1"/>
    <property type="molecule type" value="Genomic_DNA"/>
</dbReference>
<dbReference type="GO" id="GO:0005829">
    <property type="term" value="C:cytosol"/>
    <property type="evidence" value="ECO:0007669"/>
    <property type="project" value="TreeGrafter"/>
</dbReference>
<dbReference type="PANTHER" id="PTHR10000:SF8">
    <property type="entry name" value="HAD SUPERFAMILY HYDROLASE-LIKE, TYPE 3"/>
    <property type="match status" value="1"/>
</dbReference>
<dbReference type="GeneID" id="24424911"/>
<dbReference type="NCBIfam" id="TIGR01484">
    <property type="entry name" value="HAD-SF-IIB"/>
    <property type="match status" value="1"/>
</dbReference>
<dbReference type="AlphaFoldDB" id="A0A0K3AQZ0"/>
<dbReference type="Proteomes" id="UP000002899">
    <property type="component" value="Chromosome III"/>
</dbReference>
<dbReference type="EC" id="3.-.-.-" evidence="1"/>
<name>A0A0K3AQZ0_BABMR</name>
<dbReference type="GO" id="GO:0000287">
    <property type="term" value="F:magnesium ion binding"/>
    <property type="evidence" value="ECO:0007669"/>
    <property type="project" value="TreeGrafter"/>
</dbReference>
<dbReference type="VEuPathDB" id="PiroplasmaDB:BMR1_03g01380"/>
<reference evidence="1 2" key="2">
    <citation type="journal article" date="2013" name="PLoS ONE">
        <title>Whole genome mapping and re-organization of the nuclear and mitochondrial genomes of Babesia microti isolates.</title>
        <authorList>
            <person name="Cornillot E."/>
            <person name="Dassouli A."/>
            <person name="Garg A."/>
            <person name="Pachikara N."/>
            <person name="Randazzo S."/>
            <person name="Depoix D."/>
            <person name="Carcy B."/>
            <person name="Delbecq S."/>
            <person name="Frutos R."/>
            <person name="Silva J.C."/>
            <person name="Sutton R."/>
            <person name="Krause P.J."/>
            <person name="Mamoun C.B."/>
        </authorList>
    </citation>
    <scope>NUCLEOTIDE SEQUENCE [LARGE SCALE GENOMIC DNA]</scope>
    <source>
        <strain evidence="1 2">RI</strain>
    </source>
</reference>
<keyword evidence="2" id="KW-1185">Reference proteome</keyword>
<proteinExistence type="predicted"/>
<dbReference type="InterPro" id="IPR006379">
    <property type="entry name" value="HAD-SF_hydro_IIB"/>
</dbReference>
<evidence type="ECO:0000313" key="1">
    <source>
        <dbReference type="EMBL" id="CTQ40875.1"/>
    </source>
</evidence>
<dbReference type="OMA" id="EAIETHM"/>
<organism evidence="1 2">
    <name type="scientific">Babesia microti (strain RI)</name>
    <dbReference type="NCBI Taxonomy" id="1133968"/>
    <lineage>
        <taxon>Eukaryota</taxon>
        <taxon>Sar</taxon>
        <taxon>Alveolata</taxon>
        <taxon>Apicomplexa</taxon>
        <taxon>Aconoidasida</taxon>
        <taxon>Piroplasmida</taxon>
        <taxon>Babesiidae</taxon>
        <taxon>Babesia</taxon>
    </lineage>
</organism>
<dbReference type="SUPFAM" id="SSF56784">
    <property type="entry name" value="HAD-like"/>
    <property type="match status" value="1"/>
</dbReference>
<dbReference type="Pfam" id="PF08282">
    <property type="entry name" value="Hydrolase_3"/>
    <property type="match status" value="1"/>
</dbReference>
<dbReference type="PROSITE" id="PS01229">
    <property type="entry name" value="COF_2"/>
    <property type="match status" value="1"/>
</dbReference>
<dbReference type="RefSeq" id="XP_012648886.1">
    <property type="nucleotide sequence ID" value="XM_012793432.1"/>
</dbReference>
<dbReference type="KEGG" id="bmic:BMR1_03g01380"/>
<dbReference type="InterPro" id="IPR023214">
    <property type="entry name" value="HAD_sf"/>
</dbReference>
<evidence type="ECO:0000313" key="2">
    <source>
        <dbReference type="Proteomes" id="UP000002899"/>
    </source>
</evidence>
<dbReference type="GO" id="GO:0016791">
    <property type="term" value="F:phosphatase activity"/>
    <property type="evidence" value="ECO:0007669"/>
    <property type="project" value="TreeGrafter"/>
</dbReference>
<dbReference type="InterPro" id="IPR036412">
    <property type="entry name" value="HAD-like_sf"/>
</dbReference>
<dbReference type="Gene3D" id="3.40.50.1000">
    <property type="entry name" value="HAD superfamily/HAD-like"/>
    <property type="match status" value="1"/>
</dbReference>
<sequence length="268" mass="29633">MGTSKFFAMDVDGTFITYDFKLPSKNKQAFDKLAKSSTIAFFCTGRSKIDALHITGYSNSDVYNGFPGVYINGCVVYNHEGKLISNTYFDKDTFFKIIDIFDGTGITNTCACYCEDSLLCAPGVKERFGQTTNMIGNFIEVYNYKDINDPKINQIMIMNVDNNQLELIRKYEGTLYKMYVSPSTVEILPLGVSKSTGIEALIKHYNGSFDDVVAIGDGINDVEMLNSVKHSYAMASGTKAAIEAAKNITKPNIEIAVAEVIKDVFGIE</sequence>
<reference evidence="1 2" key="3">
    <citation type="journal article" date="2016" name="Sci. Rep.">
        <title>Genome-wide diversity and gene expression profiling of Babesia microti isolates identify polymorphic genes that mediate host-pathogen interactions.</title>
        <authorList>
            <person name="Silva J.C."/>
            <person name="Cornillot E."/>
            <person name="McCracken C."/>
            <person name="Usmani-Brown S."/>
            <person name="Dwivedi A."/>
            <person name="Ifeonu O.O."/>
            <person name="Crabtree J."/>
            <person name="Gotia H.T."/>
            <person name="Virji A.Z."/>
            <person name="Reynes C."/>
            <person name="Colinge J."/>
            <person name="Kumar V."/>
            <person name="Lawres L."/>
            <person name="Pazzi J.E."/>
            <person name="Pablo J.V."/>
            <person name="Hung C."/>
            <person name="Brancato J."/>
            <person name="Kumari P."/>
            <person name="Orvis J."/>
            <person name="Tretina K."/>
            <person name="Chibucos M."/>
            <person name="Ott S."/>
            <person name="Sadzewicz L."/>
            <person name="Sengamalay N."/>
            <person name="Shetty A.C."/>
            <person name="Su Q."/>
            <person name="Tallon L."/>
            <person name="Fraser C.M."/>
            <person name="Frutos R."/>
            <person name="Molina D.M."/>
            <person name="Krause P.J."/>
            <person name="Ben Mamoun C."/>
        </authorList>
    </citation>
    <scope>NUCLEOTIDE SEQUENCE [LARGE SCALE GENOMIC DNA]</scope>
    <source>
        <strain evidence="1 2">RI</strain>
    </source>
</reference>
<dbReference type="Gene3D" id="3.30.1240.10">
    <property type="match status" value="1"/>
</dbReference>
<reference evidence="1 2" key="1">
    <citation type="journal article" date="2012" name="Nucleic Acids Res.">
        <title>Sequencing of the smallest Apicomplexan genome from the human pathogen Babesia microti.</title>
        <authorList>
            <person name="Cornillot E."/>
            <person name="Hadj-Kaddour K."/>
            <person name="Dassouli A."/>
            <person name="Noel B."/>
            <person name="Ranwez V."/>
            <person name="Vacherie B."/>
            <person name="Augagneur Y."/>
            <person name="Bres V."/>
            <person name="Duclos A."/>
            <person name="Randazzo S."/>
            <person name="Carcy B."/>
            <person name="Debierre-Grockiego F."/>
            <person name="Delbecq S."/>
            <person name="Moubri-Menage K."/>
            <person name="Shams-Eldin H."/>
            <person name="Usmani-Brown S."/>
            <person name="Bringaud F."/>
            <person name="Wincker P."/>
            <person name="Vivares C.P."/>
            <person name="Schwarz R.T."/>
            <person name="Schetters T.P."/>
            <person name="Krause P.J."/>
            <person name="Gorenflot A."/>
            <person name="Berry V."/>
            <person name="Barbe V."/>
            <person name="Ben Mamoun C."/>
        </authorList>
    </citation>
    <scope>NUCLEOTIDE SEQUENCE [LARGE SCALE GENOMIC DNA]</scope>
    <source>
        <strain evidence="1 2">RI</strain>
    </source>
</reference>
<accession>A0A0K3AQZ0</accession>
<dbReference type="PANTHER" id="PTHR10000">
    <property type="entry name" value="PHOSPHOSERINE PHOSPHATASE"/>
    <property type="match status" value="1"/>
</dbReference>
<gene>
    <name evidence="1" type="ORF">BMR1_03g01380</name>
</gene>